<dbReference type="Gene3D" id="3.30.2310.20">
    <property type="entry name" value="RelE-like"/>
    <property type="match status" value="1"/>
</dbReference>
<sequence>MTRLKPYWTDQAIRQMKEIHDFYKAFGKKTLRKRVYPIKKQVERLTHLPYLGKAETDYQGMESFRSLIEGDYKIVYLIKGEFIYIVAIFDCRQNPSNLYKMLKL</sequence>
<accession>A0A3D8HJG5</accession>
<dbReference type="Proteomes" id="UP000256321">
    <property type="component" value="Unassembled WGS sequence"/>
</dbReference>
<dbReference type="EMBL" id="QREV01000001">
    <property type="protein sequence ID" value="RDU51124.1"/>
    <property type="molecule type" value="Genomic_DNA"/>
</dbReference>
<reference evidence="2 5" key="2">
    <citation type="submission" date="2020-08" db="EMBL/GenBank/DDBJ databases">
        <title>Genome public.</title>
        <authorList>
            <person name="Liu C."/>
            <person name="Sun Q."/>
        </authorList>
    </citation>
    <scope>NUCLEOTIDE SEQUENCE [LARGE SCALE GENOMIC DNA]</scope>
    <source>
        <strain evidence="2 5">426_9</strain>
    </source>
</reference>
<dbReference type="RefSeq" id="WP_115497718.1">
    <property type="nucleotide sequence ID" value="NZ_JACRTI010000001.1"/>
</dbReference>
<keyword evidence="1" id="KW-1277">Toxin-antitoxin system</keyword>
<evidence type="ECO:0000313" key="5">
    <source>
        <dbReference type="Proteomes" id="UP000629596"/>
    </source>
</evidence>
<dbReference type="Proteomes" id="UP000629596">
    <property type="component" value="Unassembled WGS sequence"/>
</dbReference>
<evidence type="ECO:0000313" key="3">
    <source>
        <dbReference type="EMBL" id="RDU51124.1"/>
    </source>
</evidence>
<reference evidence="3 4" key="1">
    <citation type="submission" date="2018-07" db="EMBL/GenBank/DDBJ databases">
        <title>Parabacteroides acidifaciens nov. sp., isolated from human feces.</title>
        <authorList>
            <person name="Wang Y.J."/>
        </authorList>
    </citation>
    <scope>NUCLEOTIDE SEQUENCE [LARGE SCALE GENOMIC DNA]</scope>
    <source>
        <strain evidence="3 4">426-9</strain>
    </source>
</reference>
<dbReference type="Pfam" id="PF05016">
    <property type="entry name" value="ParE_toxin"/>
    <property type="match status" value="1"/>
</dbReference>
<dbReference type="AlphaFoldDB" id="A0A3D8HJG5"/>
<evidence type="ECO:0000256" key="1">
    <source>
        <dbReference type="ARBA" id="ARBA00022649"/>
    </source>
</evidence>
<gene>
    <name evidence="3" type="ORF">DWU89_00385</name>
    <name evidence="2" type="ORF">H8784_00380</name>
</gene>
<proteinExistence type="predicted"/>
<evidence type="ECO:0000313" key="4">
    <source>
        <dbReference type="Proteomes" id="UP000256321"/>
    </source>
</evidence>
<comment type="caution">
    <text evidence="3">The sequence shown here is derived from an EMBL/GenBank/DDBJ whole genome shotgun (WGS) entry which is preliminary data.</text>
</comment>
<evidence type="ECO:0000313" key="2">
    <source>
        <dbReference type="EMBL" id="MBC8600174.1"/>
    </source>
</evidence>
<dbReference type="EMBL" id="JACRTI010000001">
    <property type="protein sequence ID" value="MBC8600174.1"/>
    <property type="molecule type" value="Genomic_DNA"/>
</dbReference>
<dbReference type="InterPro" id="IPR007712">
    <property type="entry name" value="RelE/ParE_toxin"/>
</dbReference>
<organism evidence="3 4">
    <name type="scientific">Parabacteroides acidifaciens</name>
    <dbReference type="NCBI Taxonomy" id="2290935"/>
    <lineage>
        <taxon>Bacteria</taxon>
        <taxon>Pseudomonadati</taxon>
        <taxon>Bacteroidota</taxon>
        <taxon>Bacteroidia</taxon>
        <taxon>Bacteroidales</taxon>
        <taxon>Tannerellaceae</taxon>
        <taxon>Parabacteroides</taxon>
    </lineage>
</organism>
<name>A0A3D8HJG5_9BACT</name>
<keyword evidence="5" id="KW-1185">Reference proteome</keyword>
<protein>
    <submittedName>
        <fullName evidence="3">Type II toxin-antitoxin system RelE/ParE family toxin</fullName>
    </submittedName>
</protein>
<dbReference type="InterPro" id="IPR035093">
    <property type="entry name" value="RelE/ParE_toxin_dom_sf"/>
</dbReference>